<dbReference type="GeneID" id="99615987"/>
<dbReference type="Proteomes" id="UP000006167">
    <property type="component" value="Chromosome"/>
</dbReference>
<dbReference type="EMBL" id="CP003289">
    <property type="protein sequence ID" value="AFS75865.1"/>
    <property type="molecule type" value="Genomic_DNA"/>
</dbReference>
<dbReference type="SMR" id="A0A0E0Y3G9"/>
<organism evidence="2 3">
    <name type="scientific">Escherichia coli O104:H4 (strain 2011C-3493)</name>
    <dbReference type="NCBI Taxonomy" id="1133852"/>
    <lineage>
        <taxon>Bacteria</taxon>
        <taxon>Pseudomonadati</taxon>
        <taxon>Pseudomonadota</taxon>
        <taxon>Gammaproteobacteria</taxon>
        <taxon>Enterobacterales</taxon>
        <taxon>Enterobacteriaceae</taxon>
        <taxon>Escherichia</taxon>
    </lineage>
</organism>
<dbReference type="HOGENOM" id="CLU_3381917_0_0_6"/>
<sequence length="33" mass="3999">MKENKVQQISHKLINIVVFVAIVEYAYLFLHFY</sequence>
<proteinExistence type="predicted"/>
<feature type="transmembrane region" description="Helical" evidence="1">
    <location>
        <begin position="12"/>
        <end position="30"/>
    </location>
</feature>
<keyword evidence="1" id="KW-0812">Transmembrane</keyword>
<evidence type="ECO:0000313" key="2">
    <source>
        <dbReference type="EMBL" id="AFS75865.1"/>
    </source>
</evidence>
<evidence type="ECO:0000313" key="3">
    <source>
        <dbReference type="Proteomes" id="UP000006167"/>
    </source>
</evidence>
<accession>A0A0E0Y3G9</accession>
<name>A0A0E0Y3G9_ECO1C</name>
<dbReference type="RefSeq" id="WP_000662258.1">
    <property type="nucleotide sequence ID" value="NC_018658.1"/>
</dbReference>
<gene>
    <name evidence="2" type="ordered locus">O3K_20000</name>
</gene>
<dbReference type="KEGG" id="esl:O3K_20000"/>
<evidence type="ECO:0000256" key="1">
    <source>
        <dbReference type="SAM" id="Phobius"/>
    </source>
</evidence>
<keyword evidence="1" id="KW-0472">Membrane</keyword>
<dbReference type="NCBIfam" id="NF041474">
    <property type="entry name" value="membrane_YkgR"/>
    <property type="match status" value="1"/>
</dbReference>
<dbReference type="InterPro" id="IPR048190">
    <property type="entry name" value="YkgR-like"/>
</dbReference>
<keyword evidence="1" id="KW-1133">Transmembrane helix</keyword>
<evidence type="ECO:0008006" key="4">
    <source>
        <dbReference type="Google" id="ProtNLM"/>
    </source>
</evidence>
<dbReference type="AlphaFoldDB" id="A0A0E0Y3G9"/>
<protein>
    <recommendedName>
        <fullName evidence="4">Small stress response protein</fullName>
    </recommendedName>
</protein>
<reference evidence="2 3" key="1">
    <citation type="journal article" date="2012" name="PLoS ONE">
        <title>Genomic comparison of Escherichia coli O104:H4 isolates from 2009 and 2011 reveals plasmid, and prophage heterogeneity, including Shiga toxin encoding phage stx2.</title>
        <authorList>
            <consortium name="Threat Characterization Consortium"/>
            <person name="Ahmed S.A."/>
            <person name="Awosika J."/>
            <person name="Baldwin C."/>
            <person name="Bishop-Lilly K.A."/>
            <person name="Biswas B."/>
            <person name="Broomall S."/>
            <person name="Chain P.S."/>
            <person name="Chertkov O."/>
            <person name="Chokoshvili O."/>
            <person name="Coyne S."/>
            <person name="Davenport K."/>
            <person name="Detter J.C."/>
            <person name="Dorman W."/>
            <person name="Erkkila T.H."/>
            <person name="Folster J.P."/>
            <person name="Frey K.G."/>
            <person name="George M."/>
            <person name="Gleasner C."/>
            <person name="Henry M."/>
            <person name="Hill K.K."/>
            <person name="Hubbard K."/>
            <person name="Insalaco J."/>
            <person name="Johnson S."/>
            <person name="Kitzmiller A."/>
            <person name="Krepps M."/>
            <person name="Lo C.C."/>
            <person name="Luu T."/>
            <person name="McNew L.A."/>
            <person name="Minogue T."/>
            <person name="Munk C.A."/>
            <person name="Osborne B."/>
            <person name="Patel M."/>
            <person name="Reitenga K.G."/>
            <person name="Rosenzweig C.N."/>
            <person name="Shea A."/>
            <person name="Shen X."/>
            <person name="Strockbine N."/>
            <person name="Tarr C."/>
            <person name="Teshima H."/>
            <person name="van Gieson E."/>
            <person name="Verratti K."/>
            <person name="Wolcott M."/>
            <person name="Xie G."/>
            <person name="Sozhamannan S."/>
            <person name="Gibbons H.S."/>
        </authorList>
    </citation>
    <scope>NUCLEOTIDE SEQUENCE [LARGE SCALE GENOMIC DNA]</scope>
    <source>
        <strain evidence="2 3">2011C-3493</strain>
    </source>
</reference>